<dbReference type="STRING" id="394096.DB31_6320"/>
<sequence length="587" mass="62729">MRLGELLIQEKLITPQALEEALEAQVVHGGRLGTNLLELGFISEKDLARMLGQLHGCAHSSGTMTPDAQALALVDLNDADNKDYLPMRADATRLSLAVINPRDFATLDALAFKTGKRVVPVVIPEFRMNQLLRRYCKAFRPLRAIDMNAIRPPKAAQEAAAGAQAKANKTAELISEDEFQSVYAQALTGGARSEFINELLEEEEEVITGEEVVAEEEEVITGEVLEEPAPAPAAPEEVYASLPPAPPERPTLPMWTLPAVMPSLEPAPAPSKPPVPDYPMPPVAPPVAAPVAPPVASPVAPFRPVPSEPSPPVPDIPFIPAHVPTPAETPARRPTAAFIPVPSDAAAPRAAPPVGALPPVAPIVPPVARPTIPPVPTQAKAPPVAASPGVAAPAKPGVAAPGKTVTRRPAALSAKPPPPKPLNFAEAQAQLSQSSDREDVATTVLRYAVGRWRRCLLLSVQGSLVTGWHGMGRGVRDAAIRRIGVALREGNTFRLVRDTRSHYIGPVRRDTAMNVFYRLLGADKRPEPPFPKTSVILPLLVRGKVVHLLYLDNGPDQLTTPDVGELLILAQSVARSYEAMIRRRKSA</sequence>
<dbReference type="RefSeq" id="WP_044186492.1">
    <property type="nucleotide sequence ID" value="NZ_JMCB01000004.1"/>
</dbReference>
<dbReference type="Pfam" id="PF05157">
    <property type="entry name" value="MshEN"/>
    <property type="match status" value="1"/>
</dbReference>
<organism evidence="3 4">
    <name type="scientific">Hyalangium minutum</name>
    <dbReference type="NCBI Taxonomy" id="394096"/>
    <lineage>
        <taxon>Bacteria</taxon>
        <taxon>Pseudomonadati</taxon>
        <taxon>Myxococcota</taxon>
        <taxon>Myxococcia</taxon>
        <taxon>Myxococcales</taxon>
        <taxon>Cystobacterineae</taxon>
        <taxon>Archangiaceae</taxon>
        <taxon>Hyalangium</taxon>
    </lineage>
</organism>
<dbReference type="Gene3D" id="3.30.450.40">
    <property type="match status" value="1"/>
</dbReference>
<protein>
    <submittedName>
        <fullName evidence="3">Type II secretory pathway, ATPase PulE/Tfp pilus assembly pathway, ATPase PilB</fullName>
    </submittedName>
</protein>
<gene>
    <name evidence="3" type="ORF">DB31_6320</name>
</gene>
<evidence type="ECO:0000256" key="1">
    <source>
        <dbReference type="SAM" id="MobiDB-lite"/>
    </source>
</evidence>
<dbReference type="InterPro" id="IPR007831">
    <property type="entry name" value="T2SS_GspE_N"/>
</dbReference>
<evidence type="ECO:0000259" key="2">
    <source>
        <dbReference type="Pfam" id="PF05157"/>
    </source>
</evidence>
<dbReference type="SUPFAM" id="SSF160246">
    <property type="entry name" value="EspE N-terminal domain-like"/>
    <property type="match status" value="1"/>
</dbReference>
<dbReference type="AlphaFoldDB" id="A0A085WNT2"/>
<dbReference type="InterPro" id="IPR037257">
    <property type="entry name" value="T2SS_E_N_sf"/>
</dbReference>
<dbReference type="PATRIC" id="fig|394096.3.peg.2419"/>
<reference evidence="3 4" key="1">
    <citation type="submission" date="2014-04" db="EMBL/GenBank/DDBJ databases">
        <title>Genome assembly of Hyalangium minutum DSM 14724.</title>
        <authorList>
            <person name="Sharma G."/>
            <person name="Subramanian S."/>
        </authorList>
    </citation>
    <scope>NUCLEOTIDE SEQUENCE [LARGE SCALE GENOMIC DNA]</scope>
    <source>
        <strain evidence="3 4">DSM 14724</strain>
    </source>
</reference>
<dbReference type="Proteomes" id="UP000028725">
    <property type="component" value="Unassembled WGS sequence"/>
</dbReference>
<dbReference type="EMBL" id="JMCB01000004">
    <property type="protein sequence ID" value="KFE69345.1"/>
    <property type="molecule type" value="Genomic_DNA"/>
</dbReference>
<dbReference type="OrthoDB" id="5430167at2"/>
<accession>A0A085WNT2</accession>
<keyword evidence="4" id="KW-1185">Reference proteome</keyword>
<feature type="compositionally biased region" description="Low complexity" evidence="1">
    <location>
        <begin position="379"/>
        <end position="414"/>
    </location>
</feature>
<feature type="region of interest" description="Disordered" evidence="1">
    <location>
        <begin position="374"/>
        <end position="435"/>
    </location>
</feature>
<comment type="caution">
    <text evidence="3">The sequence shown here is derived from an EMBL/GenBank/DDBJ whole genome shotgun (WGS) entry which is preliminary data.</text>
</comment>
<evidence type="ECO:0000313" key="3">
    <source>
        <dbReference type="EMBL" id="KFE69345.1"/>
    </source>
</evidence>
<dbReference type="InterPro" id="IPR029016">
    <property type="entry name" value="GAF-like_dom_sf"/>
</dbReference>
<name>A0A085WNT2_9BACT</name>
<feature type="domain" description="Type II secretion system protein GspE N-terminal" evidence="2">
    <location>
        <begin position="63"/>
        <end position="137"/>
    </location>
</feature>
<proteinExistence type="predicted"/>
<dbReference type="Gene3D" id="3.30.300.160">
    <property type="entry name" value="Type II secretion system, protein E, N-terminal domain"/>
    <property type="match status" value="1"/>
</dbReference>
<evidence type="ECO:0000313" key="4">
    <source>
        <dbReference type="Proteomes" id="UP000028725"/>
    </source>
</evidence>